<proteinExistence type="inferred from homology"/>
<feature type="transmembrane region" description="Helical" evidence="7">
    <location>
        <begin position="231"/>
        <end position="254"/>
    </location>
</feature>
<sequence length="313" mass="34872">MTIMTESQRSAGTRPQVSIRARKDRVSKYLFIAPAIVVVLALLVYPVGSSVFLAFTDKHLLRQTFEFVGFDNFAFVLSSPDFWSAFSTSIGWTIGSIIGQLVIGFLAALALERIPRMTGLFRVLLIIPWAFPPIVIGFAWKWILNDVYGFFPNLLTTLGLSDENISLLGTSHTAFWVVLVINIWFGTPLFMVNILAALKTVPRDQQEAARMDGAGSVKRFRFITIPHVKKVVGLLLVLRTIWVFNNFELVFLLTGGGPAGSTTTLPIYAYRTGWGLYQLGLASTITVLLLAFLLLVGTFAFKLINRWESEDAR</sequence>
<keyword evidence="3" id="KW-1003">Cell membrane</keyword>
<evidence type="ECO:0000256" key="3">
    <source>
        <dbReference type="ARBA" id="ARBA00022475"/>
    </source>
</evidence>
<dbReference type="SUPFAM" id="SSF161098">
    <property type="entry name" value="MetI-like"/>
    <property type="match status" value="1"/>
</dbReference>
<dbReference type="PANTHER" id="PTHR43005:SF1">
    <property type="entry name" value="SPERMIDINE_PUTRESCINE TRANSPORT SYSTEM PERMEASE PROTEIN"/>
    <property type="match status" value="1"/>
</dbReference>
<gene>
    <name evidence="9" type="ORF">HCR76_16985</name>
</gene>
<reference evidence="9 10" key="1">
    <citation type="submission" date="2020-12" db="EMBL/GenBank/DDBJ databases">
        <title>Microbacterium sp. HY060.</title>
        <authorList>
            <person name="Zhou J."/>
        </authorList>
    </citation>
    <scope>NUCLEOTIDE SEQUENCE [LARGE SCALE GENOMIC DNA]</scope>
    <source>
        <strain evidence="9 10">HY60</strain>
    </source>
</reference>
<organism evidence="9 10">
    <name type="scientific">Paramicrobacterium chengjingii</name>
    <dbReference type="NCBI Taxonomy" id="2769067"/>
    <lineage>
        <taxon>Bacteria</taxon>
        <taxon>Bacillati</taxon>
        <taxon>Actinomycetota</taxon>
        <taxon>Actinomycetes</taxon>
        <taxon>Micrococcales</taxon>
        <taxon>Microbacteriaceae</taxon>
        <taxon>Paramicrobacterium</taxon>
    </lineage>
</organism>
<feature type="transmembrane region" description="Helical" evidence="7">
    <location>
        <begin position="29"/>
        <end position="55"/>
    </location>
</feature>
<evidence type="ECO:0000256" key="5">
    <source>
        <dbReference type="ARBA" id="ARBA00022989"/>
    </source>
</evidence>
<keyword evidence="6 7" id="KW-0472">Membrane</keyword>
<keyword evidence="5 7" id="KW-1133">Transmembrane helix</keyword>
<protein>
    <submittedName>
        <fullName evidence="9">Sugar ABC transporter permease</fullName>
    </submittedName>
</protein>
<keyword evidence="2 7" id="KW-0813">Transport</keyword>
<keyword evidence="10" id="KW-1185">Reference proteome</keyword>
<evidence type="ECO:0000313" key="9">
    <source>
        <dbReference type="EMBL" id="QPZ38452.1"/>
    </source>
</evidence>
<dbReference type="Proteomes" id="UP000662814">
    <property type="component" value="Chromosome"/>
</dbReference>
<dbReference type="InterPro" id="IPR000515">
    <property type="entry name" value="MetI-like"/>
</dbReference>
<evidence type="ECO:0000259" key="8">
    <source>
        <dbReference type="PROSITE" id="PS50928"/>
    </source>
</evidence>
<keyword evidence="4 7" id="KW-0812">Transmembrane</keyword>
<feature type="transmembrane region" description="Helical" evidence="7">
    <location>
        <begin position="174"/>
        <end position="198"/>
    </location>
</feature>
<evidence type="ECO:0000256" key="1">
    <source>
        <dbReference type="ARBA" id="ARBA00004651"/>
    </source>
</evidence>
<dbReference type="Pfam" id="PF00528">
    <property type="entry name" value="BPD_transp_1"/>
    <property type="match status" value="1"/>
</dbReference>
<dbReference type="PROSITE" id="PS50928">
    <property type="entry name" value="ABC_TM1"/>
    <property type="match status" value="1"/>
</dbReference>
<accession>A0ABX6YI29</accession>
<evidence type="ECO:0000256" key="2">
    <source>
        <dbReference type="ARBA" id="ARBA00022448"/>
    </source>
</evidence>
<evidence type="ECO:0000256" key="6">
    <source>
        <dbReference type="ARBA" id="ARBA00023136"/>
    </source>
</evidence>
<evidence type="ECO:0000313" key="10">
    <source>
        <dbReference type="Proteomes" id="UP000662814"/>
    </source>
</evidence>
<dbReference type="InterPro" id="IPR035906">
    <property type="entry name" value="MetI-like_sf"/>
</dbReference>
<comment type="subcellular location">
    <subcellularLocation>
        <location evidence="1 7">Cell membrane</location>
        <topology evidence="1 7">Multi-pass membrane protein</topology>
    </subcellularLocation>
</comment>
<evidence type="ECO:0000256" key="7">
    <source>
        <dbReference type="RuleBase" id="RU363032"/>
    </source>
</evidence>
<dbReference type="Gene3D" id="1.10.3720.10">
    <property type="entry name" value="MetI-like"/>
    <property type="match status" value="1"/>
</dbReference>
<dbReference type="PANTHER" id="PTHR43005">
    <property type="entry name" value="BLR7065 PROTEIN"/>
    <property type="match status" value="1"/>
</dbReference>
<feature type="transmembrane region" description="Helical" evidence="7">
    <location>
        <begin position="274"/>
        <end position="301"/>
    </location>
</feature>
<dbReference type="EMBL" id="CP061169">
    <property type="protein sequence ID" value="QPZ38452.1"/>
    <property type="molecule type" value="Genomic_DNA"/>
</dbReference>
<evidence type="ECO:0000256" key="4">
    <source>
        <dbReference type="ARBA" id="ARBA00022692"/>
    </source>
</evidence>
<feature type="transmembrane region" description="Helical" evidence="7">
    <location>
        <begin position="123"/>
        <end position="143"/>
    </location>
</feature>
<dbReference type="CDD" id="cd06261">
    <property type="entry name" value="TM_PBP2"/>
    <property type="match status" value="1"/>
</dbReference>
<name>A0ABX6YI29_9MICO</name>
<dbReference type="SUPFAM" id="SSF160964">
    <property type="entry name" value="MalF N-terminal region-like"/>
    <property type="match status" value="1"/>
</dbReference>
<comment type="similarity">
    <text evidence="7">Belongs to the binding-protein-dependent transport system permease family.</text>
</comment>
<feature type="domain" description="ABC transmembrane type-1" evidence="8">
    <location>
        <begin position="86"/>
        <end position="300"/>
    </location>
</feature>
<feature type="transmembrane region" description="Helical" evidence="7">
    <location>
        <begin position="90"/>
        <end position="111"/>
    </location>
</feature>